<gene>
    <name evidence="1" type="ORF">PIB30_043489</name>
</gene>
<evidence type="ECO:0000313" key="1">
    <source>
        <dbReference type="EMBL" id="MED6110492.1"/>
    </source>
</evidence>
<organism evidence="1 2">
    <name type="scientific">Stylosanthes scabra</name>
    <dbReference type="NCBI Taxonomy" id="79078"/>
    <lineage>
        <taxon>Eukaryota</taxon>
        <taxon>Viridiplantae</taxon>
        <taxon>Streptophyta</taxon>
        <taxon>Embryophyta</taxon>
        <taxon>Tracheophyta</taxon>
        <taxon>Spermatophyta</taxon>
        <taxon>Magnoliopsida</taxon>
        <taxon>eudicotyledons</taxon>
        <taxon>Gunneridae</taxon>
        <taxon>Pentapetalae</taxon>
        <taxon>rosids</taxon>
        <taxon>fabids</taxon>
        <taxon>Fabales</taxon>
        <taxon>Fabaceae</taxon>
        <taxon>Papilionoideae</taxon>
        <taxon>50 kb inversion clade</taxon>
        <taxon>dalbergioids sensu lato</taxon>
        <taxon>Dalbergieae</taxon>
        <taxon>Pterocarpus clade</taxon>
        <taxon>Stylosanthes</taxon>
    </lineage>
</organism>
<accession>A0ABU6QEY3</accession>
<proteinExistence type="predicted"/>
<protein>
    <recommendedName>
        <fullName evidence="3">Reverse transcriptase zinc-binding domain-containing protein</fullName>
    </recommendedName>
</protein>
<dbReference type="Proteomes" id="UP001341840">
    <property type="component" value="Unassembled WGS sequence"/>
</dbReference>
<reference evidence="1 2" key="1">
    <citation type="journal article" date="2023" name="Plants (Basel)">
        <title>Bridging the Gap: Combining Genomics and Transcriptomics Approaches to Understand Stylosanthes scabra, an Orphan Legume from the Brazilian Caatinga.</title>
        <authorList>
            <person name="Ferreira-Neto J.R.C."/>
            <person name="da Silva M.D."/>
            <person name="Binneck E."/>
            <person name="de Melo N.F."/>
            <person name="da Silva R.H."/>
            <person name="de Melo A.L.T.M."/>
            <person name="Pandolfi V."/>
            <person name="Bustamante F.O."/>
            <person name="Brasileiro-Vidal A.C."/>
            <person name="Benko-Iseppon A.M."/>
        </authorList>
    </citation>
    <scope>NUCLEOTIDE SEQUENCE [LARGE SCALE GENOMIC DNA]</scope>
    <source>
        <tissue evidence="1">Leaves</tissue>
    </source>
</reference>
<name>A0ABU6QEY3_9FABA</name>
<dbReference type="EMBL" id="JASCZI010000254">
    <property type="protein sequence ID" value="MED6110492.1"/>
    <property type="molecule type" value="Genomic_DNA"/>
</dbReference>
<sequence length="189" mass="22318">MNLESNTTVNELILPDERSWNVNLIRELFLPFEAQQIIEIPIPRTDQVDTLIWKKARDGVFKVKLAYHEIKAENQYQSRQPNTERIEEGMNGSPVCIRCWKDEEYEKHVLRDCEFAKKLWFGSPFNLRTENAVGERLESWIFGMLRQMQEKEKSLFGFLLNQLWRARNLLVFEGVSKPIDEELLRAMGA</sequence>
<keyword evidence="2" id="KW-1185">Reference proteome</keyword>
<evidence type="ECO:0000313" key="2">
    <source>
        <dbReference type="Proteomes" id="UP001341840"/>
    </source>
</evidence>
<comment type="caution">
    <text evidence="1">The sequence shown here is derived from an EMBL/GenBank/DDBJ whole genome shotgun (WGS) entry which is preliminary data.</text>
</comment>
<evidence type="ECO:0008006" key="3">
    <source>
        <dbReference type="Google" id="ProtNLM"/>
    </source>
</evidence>